<evidence type="ECO:0000313" key="4">
    <source>
        <dbReference type="Proteomes" id="UP000469927"/>
    </source>
</evidence>
<comment type="caution">
    <text evidence="2">The sequence shown here is derived from an EMBL/GenBank/DDBJ whole genome shotgun (WGS) entry which is preliminary data.</text>
</comment>
<keyword evidence="4" id="KW-1185">Reference proteome</keyword>
<sequence>MLNSFSKSSARNDSIVSPKQRALLTGLPAIRPVTFADLLKEPCLKTFIWKMFYSLAASSRYSLLSSKSVI</sequence>
<organism evidence="2 3">
    <name type="scientific">Cronobacter muytjensii</name>
    <dbReference type="NCBI Taxonomy" id="413501"/>
    <lineage>
        <taxon>Bacteria</taxon>
        <taxon>Pseudomonadati</taxon>
        <taxon>Pseudomonadota</taxon>
        <taxon>Gammaproteobacteria</taxon>
        <taxon>Enterobacterales</taxon>
        <taxon>Enterobacteriaceae</taxon>
        <taxon>Cronobacter</taxon>
    </lineage>
</organism>
<evidence type="ECO:0000313" key="3">
    <source>
        <dbReference type="Proteomes" id="UP000244378"/>
    </source>
</evidence>
<evidence type="ECO:0000313" key="2">
    <source>
        <dbReference type="EMBL" id="PUX14979.1"/>
    </source>
</evidence>
<evidence type="ECO:0000313" key="1">
    <source>
        <dbReference type="EMBL" id="KAB0885825.1"/>
    </source>
</evidence>
<dbReference type="AlphaFoldDB" id="A0A2T7ATM4"/>
<gene>
    <name evidence="2" type="ORF">AUN14_09435</name>
    <name evidence="1" type="ORF">FZI19_02885</name>
</gene>
<name>A0A2T7ATM4_9ENTR</name>
<dbReference type="EMBL" id="MSAE01000018">
    <property type="protein sequence ID" value="PUX14979.1"/>
    <property type="molecule type" value="Genomic_DNA"/>
</dbReference>
<dbReference type="Proteomes" id="UP000244378">
    <property type="component" value="Unassembled WGS sequence"/>
</dbReference>
<dbReference type="EMBL" id="WAGD01000007">
    <property type="protein sequence ID" value="KAB0885825.1"/>
    <property type="molecule type" value="Genomic_DNA"/>
</dbReference>
<proteinExistence type="predicted"/>
<reference evidence="2 3" key="1">
    <citation type="submission" date="2016-12" db="EMBL/GenBank/DDBJ databases">
        <title>Analysis of the Molecular Diversity Among Cronobacter Species Isolated from Filth Flies Using a Pan Genomic DNA Microarray.</title>
        <authorList>
            <person name="Pava-Ripoll M."/>
            <person name="Tall B."/>
            <person name="Farber J."/>
            <person name="Fanning S."/>
            <person name="Lehner A."/>
            <person name="Stephan R."/>
            <person name="Pagotto F."/>
            <person name="Iverson C."/>
            <person name="Ziobro G."/>
            <person name="Miller A."/>
            <person name="Pearson R."/>
            <person name="Yan Q."/>
            <person name="Kim M."/>
            <person name="Jeong S."/>
            <person name="Park J."/>
            <person name="Jun S."/>
            <person name="Choi H."/>
            <person name="Chung T."/>
            <person name="Yoo Y."/>
            <person name="Park E."/>
            <person name="Hwang S."/>
            <person name="Lee B."/>
            <person name="Sathyamoorthy V."/>
            <person name="Carter L."/>
            <person name="Mammel M."/>
            <person name="Jackson S."/>
            <person name="Kothary M."/>
            <person name="Patel I."/>
            <person name="Grim C."/>
            <person name="Gopinath G."/>
            <person name="Gangiredla J."/>
            <person name="Chase H."/>
        </authorList>
    </citation>
    <scope>NUCLEOTIDE SEQUENCE [LARGE SCALE GENOMIC DNA]</scope>
    <source>
        <strain evidence="2 3">MOD1-Md1s</strain>
    </source>
</reference>
<accession>A0A2T7ATM4</accession>
<protein>
    <submittedName>
        <fullName evidence="2">Uncharacterized protein</fullName>
    </submittedName>
</protein>
<dbReference type="Proteomes" id="UP000469927">
    <property type="component" value="Unassembled WGS sequence"/>
</dbReference>
<reference evidence="1 4" key="2">
    <citation type="submission" date="2019-08" db="EMBL/GenBank/DDBJ databases">
        <title>Prevalence, distribution, and phylogeny of type two toxin-antitoxin genes possessed by Cronobacter species where C. sakazakii homologs follow sequence type lineages.</title>
        <authorList>
            <person name="Finkelstein S."/>
            <person name="Negrete F."/>
            <person name="Jang H."/>
            <person name="Gopinath G.R."/>
            <person name="Tall B.D."/>
        </authorList>
    </citation>
    <scope>NUCLEOTIDE SEQUENCE [LARGE SCALE GENOMIC DNA]</scope>
    <source>
        <strain evidence="1 4">MOD1_GK1257</strain>
    </source>
</reference>